<dbReference type="GO" id="GO:0043190">
    <property type="term" value="C:ATP-binding cassette (ABC) transporter complex"/>
    <property type="evidence" value="ECO:0007669"/>
    <property type="project" value="InterPro"/>
</dbReference>
<dbReference type="PANTHER" id="PTHR30614:SF46">
    <property type="entry name" value="ABC TRANSPORTER MEMBRANE SPANNING PERMEASE-GLUTAMINE TRANSPORT"/>
    <property type="match status" value="1"/>
</dbReference>
<evidence type="ECO:0000313" key="9">
    <source>
        <dbReference type="EMBL" id="BBP92822.1"/>
    </source>
</evidence>
<keyword evidence="6 7" id="KW-0472">Membrane</keyword>
<dbReference type="PROSITE" id="PS50928">
    <property type="entry name" value="ABC_TM1"/>
    <property type="match status" value="1"/>
</dbReference>
<dbReference type="InterPro" id="IPR035906">
    <property type="entry name" value="MetI-like_sf"/>
</dbReference>
<dbReference type="CDD" id="cd06261">
    <property type="entry name" value="TM_PBP2"/>
    <property type="match status" value="1"/>
</dbReference>
<feature type="transmembrane region" description="Helical" evidence="7">
    <location>
        <begin position="192"/>
        <end position="213"/>
    </location>
</feature>
<feature type="transmembrane region" description="Helical" evidence="7">
    <location>
        <begin position="63"/>
        <end position="86"/>
    </location>
</feature>
<sequence length="225" mass="25009">MEMIVLPTLSHFFQTLIDSRGIFLEGMLITLQLTVISIFIGMFIGLFFALLKISRIAVFGYIANAYIFLVRGTPLIVQIFILYFGLTELNIPDFWAASIALAFHNGAYIAEIFRGAIQSIDQGQKRGRTLSWYGSFFNNEAYHSPSSDAACSSPLGNQFIIGLKDSSLAAFISVNELFNVATTQGSNSFDNMTYLLVVAVYYLVLVLLLTFAVQTFEKKLSVSDQ</sequence>
<protein>
    <submittedName>
        <fullName evidence="9">Cystine transporter permease</fullName>
    </submittedName>
</protein>
<proteinExistence type="predicted"/>
<keyword evidence="4 7" id="KW-0812">Transmembrane</keyword>
<evidence type="ECO:0000313" key="10">
    <source>
        <dbReference type="Proteomes" id="UP000464658"/>
    </source>
</evidence>
<organism evidence="9 10">
    <name type="scientific">Bacillus safensis</name>
    <dbReference type="NCBI Taxonomy" id="561879"/>
    <lineage>
        <taxon>Bacteria</taxon>
        <taxon>Bacillati</taxon>
        <taxon>Bacillota</taxon>
        <taxon>Bacilli</taxon>
        <taxon>Bacillales</taxon>
        <taxon>Bacillaceae</taxon>
        <taxon>Bacillus</taxon>
    </lineage>
</organism>
<comment type="subcellular location">
    <subcellularLocation>
        <location evidence="1">Cell membrane</location>
        <topology evidence="1">Multi-pass membrane protein</topology>
    </subcellularLocation>
</comment>
<feature type="transmembrane region" description="Helical" evidence="7">
    <location>
        <begin position="29"/>
        <end position="51"/>
    </location>
</feature>
<dbReference type="InterPro" id="IPR000515">
    <property type="entry name" value="MetI-like"/>
</dbReference>
<evidence type="ECO:0000256" key="7">
    <source>
        <dbReference type="SAM" id="Phobius"/>
    </source>
</evidence>
<evidence type="ECO:0000256" key="1">
    <source>
        <dbReference type="ARBA" id="ARBA00004651"/>
    </source>
</evidence>
<dbReference type="NCBIfam" id="TIGR01726">
    <property type="entry name" value="HEQRo_perm_3TM"/>
    <property type="match status" value="1"/>
</dbReference>
<dbReference type="PANTHER" id="PTHR30614">
    <property type="entry name" value="MEMBRANE COMPONENT OF AMINO ACID ABC TRANSPORTER"/>
    <property type="match status" value="1"/>
</dbReference>
<feature type="domain" description="ABC transmembrane type-1" evidence="8">
    <location>
        <begin position="27"/>
        <end position="213"/>
    </location>
</feature>
<keyword evidence="3" id="KW-1003">Cell membrane</keyword>
<evidence type="ECO:0000256" key="6">
    <source>
        <dbReference type="ARBA" id="ARBA00023136"/>
    </source>
</evidence>
<dbReference type="SUPFAM" id="SSF161098">
    <property type="entry name" value="MetI-like"/>
    <property type="match status" value="1"/>
</dbReference>
<dbReference type="Gene3D" id="1.10.3720.10">
    <property type="entry name" value="MetI-like"/>
    <property type="match status" value="2"/>
</dbReference>
<gene>
    <name evidence="9" type="ORF">BsIDN1_64400</name>
</gene>
<dbReference type="GO" id="GO:0022857">
    <property type="term" value="F:transmembrane transporter activity"/>
    <property type="evidence" value="ECO:0007669"/>
    <property type="project" value="InterPro"/>
</dbReference>
<keyword evidence="5 7" id="KW-1133">Transmembrane helix</keyword>
<evidence type="ECO:0000256" key="4">
    <source>
        <dbReference type="ARBA" id="ARBA00022692"/>
    </source>
</evidence>
<dbReference type="Proteomes" id="UP000464658">
    <property type="component" value="Chromosome"/>
</dbReference>
<evidence type="ECO:0000256" key="3">
    <source>
        <dbReference type="ARBA" id="ARBA00022475"/>
    </source>
</evidence>
<dbReference type="EMBL" id="AP021906">
    <property type="protein sequence ID" value="BBP92822.1"/>
    <property type="molecule type" value="Genomic_DNA"/>
</dbReference>
<reference evidence="9 10" key="1">
    <citation type="submission" date="2019-12" db="EMBL/GenBank/DDBJ databases">
        <title>Full genome sequence of a Bacillus safensis strain isolated from commercially available natto in Indonesia.</title>
        <authorList>
            <person name="Yoshida M."/>
            <person name="Uomi M."/>
            <person name="Waturangi D."/>
            <person name="Ekaputri J.J."/>
            <person name="Setiamarga D.H.E."/>
        </authorList>
    </citation>
    <scope>NUCLEOTIDE SEQUENCE [LARGE SCALE GENOMIC DNA]</scope>
    <source>
        <strain evidence="9 10">IDN1</strain>
    </source>
</reference>
<dbReference type="InterPro" id="IPR043429">
    <property type="entry name" value="ArtM/GltK/GlnP/TcyL/YhdX-like"/>
</dbReference>
<keyword evidence="2" id="KW-0813">Transport</keyword>
<accession>A0A5S9MJJ7</accession>
<dbReference type="GO" id="GO:0006865">
    <property type="term" value="P:amino acid transport"/>
    <property type="evidence" value="ECO:0007669"/>
    <property type="project" value="TreeGrafter"/>
</dbReference>
<evidence type="ECO:0000256" key="2">
    <source>
        <dbReference type="ARBA" id="ARBA00022448"/>
    </source>
</evidence>
<evidence type="ECO:0000259" key="8">
    <source>
        <dbReference type="PROSITE" id="PS50928"/>
    </source>
</evidence>
<name>A0A5S9MJJ7_BACIA</name>
<dbReference type="InterPro" id="IPR010065">
    <property type="entry name" value="AA_ABC_transptr_permease_3TM"/>
</dbReference>
<dbReference type="AlphaFoldDB" id="A0A5S9MJJ7"/>
<evidence type="ECO:0000256" key="5">
    <source>
        <dbReference type="ARBA" id="ARBA00022989"/>
    </source>
</evidence>